<accession>A0A0F9K917</accession>
<evidence type="ECO:0000256" key="1">
    <source>
        <dbReference type="SAM" id="Coils"/>
    </source>
</evidence>
<keyword evidence="1" id="KW-0175">Coiled coil</keyword>
<evidence type="ECO:0000313" key="2">
    <source>
        <dbReference type="EMBL" id="KKM07658.1"/>
    </source>
</evidence>
<proteinExistence type="predicted"/>
<comment type="caution">
    <text evidence="2">The sequence shown here is derived from an EMBL/GenBank/DDBJ whole genome shotgun (WGS) entry which is preliminary data.</text>
</comment>
<organism evidence="2">
    <name type="scientific">marine sediment metagenome</name>
    <dbReference type="NCBI Taxonomy" id="412755"/>
    <lineage>
        <taxon>unclassified sequences</taxon>
        <taxon>metagenomes</taxon>
        <taxon>ecological metagenomes</taxon>
    </lineage>
</organism>
<dbReference type="EMBL" id="LAZR01015723">
    <property type="protein sequence ID" value="KKM07658.1"/>
    <property type="molecule type" value="Genomic_DNA"/>
</dbReference>
<protein>
    <submittedName>
        <fullName evidence="2">Uncharacterized protein</fullName>
    </submittedName>
</protein>
<feature type="coiled-coil region" evidence="1">
    <location>
        <begin position="238"/>
        <end position="265"/>
    </location>
</feature>
<gene>
    <name evidence="2" type="ORF">LCGC14_1731780</name>
</gene>
<feature type="non-terminal residue" evidence="2">
    <location>
        <position position="373"/>
    </location>
</feature>
<dbReference type="AlphaFoldDB" id="A0A0F9K917"/>
<reference evidence="2" key="1">
    <citation type="journal article" date="2015" name="Nature">
        <title>Complex archaea that bridge the gap between prokaryotes and eukaryotes.</title>
        <authorList>
            <person name="Spang A."/>
            <person name="Saw J.H."/>
            <person name="Jorgensen S.L."/>
            <person name="Zaremba-Niedzwiedzka K."/>
            <person name="Martijn J."/>
            <person name="Lind A.E."/>
            <person name="van Eijk R."/>
            <person name="Schleper C."/>
            <person name="Guy L."/>
            <person name="Ettema T.J."/>
        </authorList>
    </citation>
    <scope>NUCLEOTIDE SEQUENCE</scope>
</reference>
<sequence>MFEAFNKKEKRTYLASEAFVKFPDPYKEEWICCNEKDCTHIKVFAKKRHKRNHKGKEIHVTSHFFQSKNNEFKCSYSTKSDRHYNMQMHIASLLYDNDLKLKIGKNLTLPYTDKNLKGAEKIRGSNRADYLIEFEEFNEILGNGIVIEIKNTEVESSIEEKNKKWSSQGYSIAWVDAKEDFSGETPTFDTINVDLPYLLAISLQFKKLDESIRKTLRQSEAWELDINAKRKKAEEQFVESLSQKIDNLEISYENYKNNLEYEKTKIVNECIGRLDKPTIDTLHEKYKKLVERVITKEKIVRDWNEDAEKVCQELLSNFRWEAENITKTHKEQLEYNQIKIIEKVKEKNILTCRSCGWGAPNKKEEGAIACWRL</sequence>
<name>A0A0F9K917_9ZZZZ</name>